<gene>
    <name evidence="1" type="ORF">CLCOL_09060</name>
</gene>
<sequence length="580" mass="68388">MLNDVIKTFEKIYKAKGDSFITDSYVPVDGEYIIVDTSGEEFKILDKIVIKQDKKTKQLDTTNQYFDFIRKADYMSRYLGSNKAIKNKNIYSNNYFTFFVKKKNVHNGKITNNIIEEYYNILKNPLLKYKNPKSKKLYQEVEKINGKADEKRIEKIQEWIKNNIYDLVPKDIKDESYIKIFFKYDLEEYRKESEKYILTNIYNKNDYNITIDKHIYGLPNDNMGLNSKKPYLENKSRKTKVPYLLSQNEALIQKKFFDYLMNQASIDKTNVYINEDNITAISDDEKLDEILDEDFSGYYLRIRKGKEEVEILDFDIIGLYEAKIKPLRLENVLQLEKSSVNYGNIYTLEGLKKVINEVFFSKFLTSNYFTEPKDLNIKDINLKRNLLLARTTLFRWFYKGNRNSVWKILNVTSLHLIKGSINNGYLQKAGEQFNLRVSLKSYFEGGKSMADILMSVRNSLRSKINEKDTSSIDNDNEYWFAVGQLASYFISLSKGKNKVHSLANPIINAKTNNRIKEELRKLYKKYNYIIDVRNKKFNNLFAMVFAYKPEGKVEEDLIIAGYLYSNLIYEKSVKEDEKDE</sequence>
<dbReference type="RefSeq" id="WP_061857803.1">
    <property type="nucleotide sequence ID" value="NZ_LTBB01000003.1"/>
</dbReference>
<protein>
    <recommendedName>
        <fullName evidence="3">CRISPR-associated protein</fullName>
    </recommendedName>
</protein>
<comment type="caution">
    <text evidence="1">The sequence shown here is derived from an EMBL/GenBank/DDBJ whole genome shotgun (WGS) entry which is preliminary data.</text>
</comment>
<dbReference type="InterPro" id="IPR013420">
    <property type="entry name" value="CRISPR-assoc_prot_Cas8b/Csh1_C"/>
</dbReference>
<dbReference type="EMBL" id="LTBB01000003">
    <property type="protein sequence ID" value="KYH29675.1"/>
    <property type="molecule type" value="Genomic_DNA"/>
</dbReference>
<dbReference type="PATRIC" id="fig|1121305.3.peg.922"/>
<organism evidence="1 2">
    <name type="scientific">Clostridium colicanis DSM 13634</name>
    <dbReference type="NCBI Taxonomy" id="1121305"/>
    <lineage>
        <taxon>Bacteria</taxon>
        <taxon>Bacillati</taxon>
        <taxon>Bacillota</taxon>
        <taxon>Clostridia</taxon>
        <taxon>Eubacteriales</taxon>
        <taxon>Clostridiaceae</taxon>
        <taxon>Clostridium</taxon>
    </lineage>
</organism>
<dbReference type="NCBIfam" id="TIGR02591">
    <property type="entry name" value="cas_Csh1"/>
    <property type="match status" value="1"/>
</dbReference>
<evidence type="ECO:0000313" key="1">
    <source>
        <dbReference type="EMBL" id="KYH29675.1"/>
    </source>
</evidence>
<accession>A0A151APY0</accession>
<evidence type="ECO:0000313" key="2">
    <source>
        <dbReference type="Proteomes" id="UP000075374"/>
    </source>
</evidence>
<keyword evidence="2" id="KW-1185">Reference proteome</keyword>
<proteinExistence type="predicted"/>
<reference evidence="1 2" key="1">
    <citation type="submission" date="2016-02" db="EMBL/GenBank/DDBJ databases">
        <title>Genome sequence of Clostridium colicanis DSM 13634.</title>
        <authorList>
            <person name="Poehlein A."/>
            <person name="Daniel R."/>
        </authorList>
    </citation>
    <scope>NUCLEOTIDE SEQUENCE [LARGE SCALE GENOMIC DNA]</scope>
    <source>
        <strain evidence="1 2">DSM 13634</strain>
    </source>
</reference>
<evidence type="ECO:0008006" key="3">
    <source>
        <dbReference type="Google" id="ProtNLM"/>
    </source>
</evidence>
<dbReference type="Proteomes" id="UP000075374">
    <property type="component" value="Unassembled WGS sequence"/>
</dbReference>
<dbReference type="AlphaFoldDB" id="A0A151APY0"/>
<name>A0A151APY0_9CLOT</name>
<dbReference type="STRING" id="1121305.CLCOL_09060"/>